<dbReference type="STRING" id="391587.KAOT1_10156"/>
<evidence type="ECO:0000256" key="1">
    <source>
        <dbReference type="SAM" id="SignalP"/>
    </source>
</evidence>
<dbReference type="OrthoDB" id="1444911at2"/>
<dbReference type="EMBL" id="ABIB01000016">
    <property type="protein sequence ID" value="EDP94517.1"/>
    <property type="molecule type" value="Genomic_DNA"/>
</dbReference>
<comment type="caution">
    <text evidence="2">The sequence shown here is derived from an EMBL/GenBank/DDBJ whole genome shotgun (WGS) entry which is preliminary data.</text>
</comment>
<sequence>MKRIQKFALAITVLAVLQISAQNTSNTPTIEENETIENFQLPTFSELSNNIATDYSNVRERLPNLSNIGEHVQKGIRRGLLDDHSISATFRNLSTEHSILPNITPKRFQLRNNLNNIMFNGFDVNQLHLNGAYKQ</sequence>
<feature type="chain" id="PRO_5002738058" evidence="1">
    <location>
        <begin position="22"/>
        <end position="135"/>
    </location>
</feature>
<gene>
    <name evidence="2" type="ORF">KAOT1_10156</name>
</gene>
<protein>
    <submittedName>
        <fullName evidence="2">Uncharacterized protein</fullName>
    </submittedName>
</protein>
<keyword evidence="1" id="KW-0732">Signal</keyword>
<proteinExistence type="predicted"/>
<feature type="signal peptide" evidence="1">
    <location>
        <begin position="1"/>
        <end position="21"/>
    </location>
</feature>
<evidence type="ECO:0000313" key="2">
    <source>
        <dbReference type="EMBL" id="EDP94517.1"/>
    </source>
</evidence>
<dbReference type="AlphaFoldDB" id="A9EAM4"/>
<keyword evidence="3" id="KW-1185">Reference proteome</keyword>
<name>A9EAM4_9FLAO</name>
<evidence type="ECO:0000313" key="3">
    <source>
        <dbReference type="Proteomes" id="UP000002945"/>
    </source>
</evidence>
<dbReference type="Proteomes" id="UP000002945">
    <property type="component" value="Unassembled WGS sequence"/>
</dbReference>
<reference evidence="2 3" key="1">
    <citation type="journal article" date="2011" name="J. Bacteriol.">
        <title>Genome sequence of the algicidal bacterium Kordia algicida OT-1.</title>
        <authorList>
            <person name="Lee H.S."/>
            <person name="Kang S.G."/>
            <person name="Kwon K.K."/>
            <person name="Lee J.H."/>
            <person name="Kim S.J."/>
        </authorList>
    </citation>
    <scope>NUCLEOTIDE SEQUENCE [LARGE SCALE GENOMIC DNA]</scope>
    <source>
        <strain evidence="2 3">OT-1</strain>
    </source>
</reference>
<accession>A9EAM4</accession>
<organism evidence="2 3">
    <name type="scientific">Kordia algicida OT-1</name>
    <dbReference type="NCBI Taxonomy" id="391587"/>
    <lineage>
        <taxon>Bacteria</taxon>
        <taxon>Pseudomonadati</taxon>
        <taxon>Bacteroidota</taxon>
        <taxon>Flavobacteriia</taxon>
        <taxon>Flavobacteriales</taxon>
        <taxon>Flavobacteriaceae</taxon>
        <taxon>Kordia</taxon>
    </lineage>
</organism>
<dbReference type="RefSeq" id="WP_007094590.1">
    <property type="nucleotide sequence ID" value="NZ_CP142125.1"/>
</dbReference>
<dbReference type="HOGENOM" id="CLU_1883004_0_0_10"/>